<evidence type="ECO:0000313" key="7">
    <source>
        <dbReference type="Proteomes" id="UP000285232"/>
    </source>
</evidence>
<dbReference type="Proteomes" id="UP000285232">
    <property type="component" value="Unassembled WGS sequence"/>
</dbReference>
<comment type="caution">
    <text evidence="6">The sequence shown here is derived from an EMBL/GenBank/DDBJ whole genome shotgun (WGS) entry which is preliminary data.</text>
</comment>
<dbReference type="OrthoDB" id="9768004at2"/>
<dbReference type="InterPro" id="IPR042095">
    <property type="entry name" value="SUMF_sf"/>
</dbReference>
<name>A0A419RQJ1_9SPHN</name>
<feature type="domain" description="DinB-like" evidence="5">
    <location>
        <begin position="20"/>
        <end position="148"/>
    </location>
</feature>
<dbReference type="InterPro" id="IPR051043">
    <property type="entry name" value="Sulfatase_Mod_Factor_Kinase"/>
</dbReference>
<organism evidence="6 7">
    <name type="scientific">Aurantiacibacter aquimixticola</name>
    <dbReference type="NCBI Taxonomy" id="1958945"/>
    <lineage>
        <taxon>Bacteria</taxon>
        <taxon>Pseudomonadati</taxon>
        <taxon>Pseudomonadota</taxon>
        <taxon>Alphaproteobacteria</taxon>
        <taxon>Sphingomonadales</taxon>
        <taxon>Erythrobacteraceae</taxon>
        <taxon>Aurantiacibacter</taxon>
    </lineage>
</organism>
<dbReference type="InterPro" id="IPR016187">
    <property type="entry name" value="CTDL_fold"/>
</dbReference>
<dbReference type="InterPro" id="IPR024775">
    <property type="entry name" value="DinB-like"/>
</dbReference>
<dbReference type="InterPro" id="IPR005532">
    <property type="entry name" value="SUMF_dom"/>
</dbReference>
<dbReference type="Pfam" id="PF03781">
    <property type="entry name" value="FGE-sulfatase"/>
    <property type="match status" value="1"/>
</dbReference>
<evidence type="ECO:0000259" key="4">
    <source>
        <dbReference type="Pfam" id="PF03781"/>
    </source>
</evidence>
<accession>A0A419RQJ1</accession>
<comment type="pathway">
    <text evidence="3">Amino-acid biosynthesis; ergothioneine biosynthesis.</text>
</comment>
<dbReference type="Pfam" id="PF12867">
    <property type="entry name" value="DinB_2"/>
    <property type="match status" value="1"/>
</dbReference>
<keyword evidence="1" id="KW-0560">Oxidoreductase</keyword>
<evidence type="ECO:0000256" key="3">
    <source>
        <dbReference type="ARBA" id="ARBA00037882"/>
    </source>
</evidence>
<dbReference type="AlphaFoldDB" id="A0A419RQJ1"/>
<dbReference type="PANTHER" id="PTHR23150">
    <property type="entry name" value="SULFATASE MODIFYING FACTOR 1, 2"/>
    <property type="match status" value="1"/>
</dbReference>
<dbReference type="RefSeq" id="WP_120046953.1">
    <property type="nucleotide sequence ID" value="NZ_RAHX01000001.1"/>
</dbReference>
<sequence>MPHAHPRPVSQETGSIADRYRATRALTAALIEPLSEADATIQSMEDASPAKWHAAHTTWFWETFLLRDHAPDYALFDEQFPFLFNSYYEAEGDRILRGRRGLITRPTMAEVMDWRAHVDEAMARLLDDPAHGDLIALGIAHEQQHIELLLTDIKHAFSKNPIGPAMWQDAQRASSGQQRGWIDHPGGIARVGQQSVGFAFDNEGPAHRVLLEPFALSRRLVTNGEWGEFIADGGYSDHRLWLSDAWAWLSRCNISRPLYWREEEHFTHTGWRERDADAPVSHISYYEADAFATWAGHRLPTEFEWEAIARGQDAPEESPRFDANAGNQLDEAAPPAPTGTGELFGDVWQFTRSAYLPYPRFAPAPGAVGEYNGKFMAGQWVLKGASCATVRGHSRASYRNFFYPQQRWQFTGLRLAKDN</sequence>
<evidence type="ECO:0000313" key="6">
    <source>
        <dbReference type="EMBL" id="RJY08063.1"/>
    </source>
</evidence>
<reference evidence="6 7" key="1">
    <citation type="journal article" date="2017" name="Int. J. Syst. Evol. Microbiol.">
        <title>Erythrobacter aquimixticola sp. nov., isolated from the junction between the ocean and a freshwater spring.</title>
        <authorList>
            <person name="Park S."/>
            <person name="Jung Y.T."/>
            <person name="Choi S.J."/>
            <person name="Yoon J.H."/>
        </authorList>
    </citation>
    <scope>NUCLEOTIDE SEQUENCE [LARGE SCALE GENOMIC DNA]</scope>
    <source>
        <strain evidence="6 7">JSSK-14</strain>
    </source>
</reference>
<evidence type="ECO:0000256" key="2">
    <source>
        <dbReference type="ARBA" id="ARBA00023004"/>
    </source>
</evidence>
<dbReference type="SUPFAM" id="SSF56436">
    <property type="entry name" value="C-type lectin-like"/>
    <property type="match status" value="1"/>
</dbReference>
<dbReference type="InterPro" id="IPR017806">
    <property type="entry name" value="EgtB"/>
</dbReference>
<evidence type="ECO:0000256" key="1">
    <source>
        <dbReference type="ARBA" id="ARBA00023002"/>
    </source>
</evidence>
<keyword evidence="2" id="KW-0408">Iron</keyword>
<dbReference type="Gene3D" id="3.90.1580.10">
    <property type="entry name" value="paralog of FGE (formylglycine-generating enzyme)"/>
    <property type="match status" value="1"/>
</dbReference>
<proteinExistence type="predicted"/>
<protein>
    <submittedName>
        <fullName evidence="6">Ergothioneine biosynthesis protein EgtB</fullName>
    </submittedName>
</protein>
<evidence type="ECO:0000259" key="5">
    <source>
        <dbReference type="Pfam" id="PF12867"/>
    </source>
</evidence>
<feature type="domain" description="Sulfatase-modifying factor enzyme-like" evidence="4">
    <location>
        <begin position="179"/>
        <end position="417"/>
    </location>
</feature>
<gene>
    <name evidence="6" type="ORF">D6201_00645</name>
</gene>
<dbReference type="PANTHER" id="PTHR23150:SF36">
    <property type="entry name" value="HERCYNINE OXYGENASE"/>
    <property type="match status" value="1"/>
</dbReference>
<dbReference type="EMBL" id="RAHX01000001">
    <property type="protein sequence ID" value="RJY08063.1"/>
    <property type="molecule type" value="Genomic_DNA"/>
</dbReference>
<dbReference type="GO" id="GO:0052699">
    <property type="term" value="P:ergothioneine biosynthetic process"/>
    <property type="evidence" value="ECO:0007669"/>
    <property type="project" value="InterPro"/>
</dbReference>
<dbReference type="NCBIfam" id="TIGR03440">
    <property type="entry name" value="egtB_TIGR03440"/>
    <property type="match status" value="1"/>
</dbReference>
<keyword evidence="7" id="KW-1185">Reference proteome</keyword>